<keyword evidence="2" id="KW-1185">Reference proteome</keyword>
<gene>
    <name evidence="1" type="ORF">KIL84_015267</name>
</gene>
<name>A0A9D4ARV4_9SAUR</name>
<protein>
    <submittedName>
        <fullName evidence="1">Uncharacterized protein</fullName>
    </submittedName>
</protein>
<proteinExistence type="predicted"/>
<dbReference type="EMBL" id="JAHDVG010000487">
    <property type="protein sequence ID" value="KAH1166095.1"/>
    <property type="molecule type" value="Genomic_DNA"/>
</dbReference>
<organism evidence="1 2">
    <name type="scientific">Mauremys mutica</name>
    <name type="common">yellowpond turtle</name>
    <dbReference type="NCBI Taxonomy" id="74926"/>
    <lineage>
        <taxon>Eukaryota</taxon>
        <taxon>Metazoa</taxon>
        <taxon>Chordata</taxon>
        <taxon>Craniata</taxon>
        <taxon>Vertebrata</taxon>
        <taxon>Euteleostomi</taxon>
        <taxon>Archelosauria</taxon>
        <taxon>Testudinata</taxon>
        <taxon>Testudines</taxon>
        <taxon>Cryptodira</taxon>
        <taxon>Durocryptodira</taxon>
        <taxon>Testudinoidea</taxon>
        <taxon>Geoemydidae</taxon>
        <taxon>Geoemydinae</taxon>
        <taxon>Mauremys</taxon>
    </lineage>
</organism>
<dbReference type="AlphaFoldDB" id="A0A9D4ARV4"/>
<comment type="caution">
    <text evidence="1">The sequence shown here is derived from an EMBL/GenBank/DDBJ whole genome shotgun (WGS) entry which is preliminary data.</text>
</comment>
<evidence type="ECO:0000313" key="1">
    <source>
        <dbReference type="EMBL" id="KAH1166095.1"/>
    </source>
</evidence>
<reference evidence="1" key="1">
    <citation type="submission" date="2021-09" db="EMBL/GenBank/DDBJ databases">
        <title>The genome of Mauremys mutica provides insights into the evolution of semi-aquatic lifestyle.</title>
        <authorList>
            <person name="Gong S."/>
            <person name="Gao Y."/>
        </authorList>
    </citation>
    <scope>NUCLEOTIDE SEQUENCE</scope>
    <source>
        <strain evidence="1">MM-2020</strain>
        <tissue evidence="1">Muscle</tissue>
    </source>
</reference>
<dbReference type="Proteomes" id="UP000827986">
    <property type="component" value="Unassembled WGS sequence"/>
</dbReference>
<sequence>MQKGAKFQTKLISDIKESETLSTETEKFTFKQENTSFNGRLKSIRTLVCYLQQMAGSVYVHMESLGTESIEFKNGAYRIAPQIPKQSSVKPPHCLKDLLHTFHGSRLVGLILRNYVFT</sequence>
<accession>A0A9D4ARV4</accession>
<evidence type="ECO:0000313" key="2">
    <source>
        <dbReference type="Proteomes" id="UP000827986"/>
    </source>
</evidence>